<dbReference type="AlphaFoldDB" id="A0A6M0RN07"/>
<proteinExistence type="predicted"/>
<comment type="caution">
    <text evidence="1">The sequence shown here is derived from an EMBL/GenBank/DDBJ whole genome shotgun (WGS) entry which is preliminary data.</text>
</comment>
<reference evidence="1 2" key="1">
    <citation type="journal article" date="2020" name="Microb. Ecol.">
        <title>Ecogenomics of the Marine Benthic Filamentous Cyanobacterium Adonisia.</title>
        <authorList>
            <person name="Walter J.M."/>
            <person name="Coutinho F.H."/>
            <person name="Leomil L."/>
            <person name="Hargreaves P.I."/>
            <person name="Campeao M.E."/>
            <person name="Vieira V.V."/>
            <person name="Silva B.S."/>
            <person name="Fistarol G.O."/>
            <person name="Salomon P.S."/>
            <person name="Sawabe T."/>
            <person name="Mino S."/>
            <person name="Hosokawa M."/>
            <person name="Miyashita H."/>
            <person name="Maruyama F."/>
            <person name="van Verk M.C."/>
            <person name="Dutilh B.E."/>
            <person name="Thompson C.C."/>
            <person name="Thompson F.L."/>
        </authorList>
    </citation>
    <scope>NUCLEOTIDE SEQUENCE [LARGE SCALE GENOMIC DNA]</scope>
    <source>
        <strain evidence="1 2">CCMR0081</strain>
    </source>
</reference>
<dbReference type="RefSeq" id="WP_163699648.1">
    <property type="nucleotide sequence ID" value="NZ_QXHD01000004.1"/>
</dbReference>
<name>A0A6M0RN07_9CYAN</name>
<accession>A0A6M0RN07</accession>
<evidence type="ECO:0000313" key="2">
    <source>
        <dbReference type="Proteomes" id="UP000481033"/>
    </source>
</evidence>
<protein>
    <submittedName>
        <fullName evidence="1">Uncharacterized protein</fullName>
    </submittedName>
</protein>
<dbReference type="EMBL" id="QXHD01000004">
    <property type="protein sequence ID" value="NEZ57556.1"/>
    <property type="molecule type" value="Genomic_DNA"/>
</dbReference>
<organism evidence="1 2">
    <name type="scientific">Adonisia turfae CCMR0081</name>
    <dbReference type="NCBI Taxonomy" id="2292702"/>
    <lineage>
        <taxon>Bacteria</taxon>
        <taxon>Bacillati</taxon>
        <taxon>Cyanobacteriota</taxon>
        <taxon>Adonisia</taxon>
        <taxon>Adonisia turfae</taxon>
    </lineage>
</organism>
<sequence>METPKEIALHVMEKDDNHSDGKLQSIRHLMMCARMTQEGVFQREREISFYEHRKLLNQQLIESDNEALILLNAKTIVSQVLYETDIPSKNDVQAVETYKKVVDEYSHYLKVLSLSDPLTPETPVDRGRRSSGGF</sequence>
<dbReference type="Proteomes" id="UP000481033">
    <property type="component" value="Unassembled WGS sequence"/>
</dbReference>
<gene>
    <name evidence="1" type="ORF">DXZ20_18170</name>
</gene>
<evidence type="ECO:0000313" key="1">
    <source>
        <dbReference type="EMBL" id="NEZ57556.1"/>
    </source>
</evidence>
<keyword evidence="2" id="KW-1185">Reference proteome</keyword>